<sequence length="79" mass="8210">MTMSIGLILGGIDRVNIKNAEKIIARAGARIIVTITMFIRRELVIGRDAAGATAIPILILRPDGLRTAGQAGLAGEGSV</sequence>
<dbReference type="EMBL" id="BARV01009969">
    <property type="protein sequence ID" value="GAI06236.1"/>
    <property type="molecule type" value="Genomic_DNA"/>
</dbReference>
<reference evidence="1" key="1">
    <citation type="journal article" date="2014" name="Front. Microbiol.">
        <title>High frequency of phylogenetically diverse reductive dehalogenase-homologous genes in deep subseafloor sedimentary metagenomes.</title>
        <authorList>
            <person name="Kawai M."/>
            <person name="Futagami T."/>
            <person name="Toyoda A."/>
            <person name="Takaki Y."/>
            <person name="Nishi S."/>
            <person name="Hori S."/>
            <person name="Arai W."/>
            <person name="Tsubouchi T."/>
            <person name="Morono Y."/>
            <person name="Uchiyama I."/>
            <person name="Ito T."/>
            <person name="Fujiyama A."/>
            <person name="Inagaki F."/>
            <person name="Takami H."/>
        </authorList>
    </citation>
    <scope>NUCLEOTIDE SEQUENCE</scope>
    <source>
        <strain evidence="1">Expedition CK06-06</strain>
    </source>
</reference>
<protein>
    <submittedName>
        <fullName evidence="1">Uncharacterized protein</fullName>
    </submittedName>
</protein>
<evidence type="ECO:0000313" key="1">
    <source>
        <dbReference type="EMBL" id="GAI06236.1"/>
    </source>
</evidence>
<comment type="caution">
    <text evidence="1">The sequence shown here is derived from an EMBL/GenBank/DDBJ whole genome shotgun (WGS) entry which is preliminary data.</text>
</comment>
<accession>X1LK57</accession>
<name>X1LK57_9ZZZZ</name>
<proteinExistence type="predicted"/>
<dbReference type="AlphaFoldDB" id="X1LK57"/>
<gene>
    <name evidence="1" type="ORF">S06H3_19458</name>
</gene>
<organism evidence="1">
    <name type="scientific">marine sediment metagenome</name>
    <dbReference type="NCBI Taxonomy" id="412755"/>
    <lineage>
        <taxon>unclassified sequences</taxon>
        <taxon>metagenomes</taxon>
        <taxon>ecological metagenomes</taxon>
    </lineage>
</organism>